<keyword evidence="4" id="KW-0238">DNA-binding</keyword>
<evidence type="ECO:0000313" key="6">
    <source>
        <dbReference type="EMBL" id="VDO45588.1"/>
    </source>
</evidence>
<dbReference type="Gene3D" id="3.40.50.300">
    <property type="entry name" value="P-loop containing nucleotide triphosphate hydrolases"/>
    <property type="match status" value="1"/>
</dbReference>
<dbReference type="InterPro" id="IPR000432">
    <property type="entry name" value="DNA_mismatch_repair_MutS_C"/>
</dbReference>
<dbReference type="GO" id="GO:0006298">
    <property type="term" value="P:mismatch repair"/>
    <property type="evidence" value="ECO:0007669"/>
    <property type="project" value="InterPro"/>
</dbReference>
<keyword evidence="3" id="KW-0067">ATP-binding</keyword>
<proteinExistence type="inferred from homology"/>
<evidence type="ECO:0000256" key="3">
    <source>
        <dbReference type="ARBA" id="ARBA00022840"/>
    </source>
</evidence>
<dbReference type="Pfam" id="PF00488">
    <property type="entry name" value="MutS_V"/>
    <property type="match status" value="1"/>
</dbReference>
<dbReference type="GO" id="GO:0007131">
    <property type="term" value="P:reciprocal meiotic recombination"/>
    <property type="evidence" value="ECO:0007669"/>
    <property type="project" value="TreeGrafter"/>
</dbReference>
<dbReference type="WBParaSite" id="OFLC_0000614801-mRNA-1">
    <property type="protein sequence ID" value="OFLC_0000614801-mRNA-1"/>
    <property type="gene ID" value="OFLC_0000614801"/>
</dbReference>
<dbReference type="SUPFAM" id="SSF52540">
    <property type="entry name" value="P-loop containing nucleoside triphosphate hydrolases"/>
    <property type="match status" value="1"/>
</dbReference>
<dbReference type="InterPro" id="IPR027417">
    <property type="entry name" value="P-loop_NTPase"/>
</dbReference>
<organism evidence="8">
    <name type="scientific">Onchocerca flexuosa</name>
    <dbReference type="NCBI Taxonomy" id="387005"/>
    <lineage>
        <taxon>Eukaryota</taxon>
        <taxon>Metazoa</taxon>
        <taxon>Ecdysozoa</taxon>
        <taxon>Nematoda</taxon>
        <taxon>Chromadorea</taxon>
        <taxon>Rhabditida</taxon>
        <taxon>Spirurina</taxon>
        <taxon>Spiruromorpha</taxon>
        <taxon>Filarioidea</taxon>
        <taxon>Onchocercidae</taxon>
        <taxon>Onchocerca</taxon>
    </lineage>
</organism>
<dbReference type="PANTHER" id="PTHR11361">
    <property type="entry name" value="DNA MISMATCH REPAIR PROTEIN MUTS FAMILY MEMBER"/>
    <property type="match status" value="1"/>
</dbReference>
<keyword evidence="7" id="KW-1185">Reference proteome</keyword>
<gene>
    <name evidence="6" type="ORF">OFLC_LOCUS6149</name>
</gene>
<accession>A0A183HF87</accession>
<dbReference type="GO" id="GO:0005524">
    <property type="term" value="F:ATP binding"/>
    <property type="evidence" value="ECO:0007669"/>
    <property type="project" value="UniProtKB-KW"/>
</dbReference>
<evidence type="ECO:0000256" key="2">
    <source>
        <dbReference type="ARBA" id="ARBA00022741"/>
    </source>
</evidence>
<comment type="similarity">
    <text evidence="1">Belongs to the DNA mismatch repair MutS family.</text>
</comment>
<feature type="domain" description="DNA mismatch repair proteins mutS family" evidence="5">
    <location>
        <begin position="1"/>
        <end position="183"/>
    </location>
</feature>
<evidence type="ECO:0000256" key="1">
    <source>
        <dbReference type="ARBA" id="ARBA00006271"/>
    </source>
</evidence>
<dbReference type="InterPro" id="IPR045076">
    <property type="entry name" value="MutS"/>
</dbReference>
<evidence type="ECO:0000256" key="4">
    <source>
        <dbReference type="ARBA" id="ARBA00023125"/>
    </source>
</evidence>
<sequence length="187" mass="20904">MAGKSTYLKQICLLQVLAQTGSFVPAEMALFPVLTRIFSRIGHNDDLTANLSAFSLEMSEMVPILRDADSFSLILIDELACSTAYEEGLSICIAICEELLQKKAYVVFATHYLDLVSLAAMYPAVANFHFSASIEKIKQDDGSEVEKFQCSHKLYTGPYNGPLYGKYLQINKDQTNIIYIIYNNSLF</sequence>
<dbReference type="GO" id="GO:0005634">
    <property type="term" value="C:nucleus"/>
    <property type="evidence" value="ECO:0007669"/>
    <property type="project" value="TreeGrafter"/>
</dbReference>
<name>A0A183HF87_9BILA</name>
<dbReference type="EMBL" id="UZAJ01005694">
    <property type="protein sequence ID" value="VDO45588.1"/>
    <property type="molecule type" value="Genomic_DNA"/>
</dbReference>
<dbReference type="GO" id="GO:0030983">
    <property type="term" value="F:mismatched DNA binding"/>
    <property type="evidence" value="ECO:0007669"/>
    <property type="project" value="InterPro"/>
</dbReference>
<dbReference type="PANTHER" id="PTHR11361:SF21">
    <property type="entry name" value="MUTS PROTEIN HOMOLOG 4"/>
    <property type="match status" value="1"/>
</dbReference>
<evidence type="ECO:0000313" key="8">
    <source>
        <dbReference type="WBParaSite" id="OFLC_0000614801-mRNA-1"/>
    </source>
</evidence>
<dbReference type="SMART" id="SM00534">
    <property type="entry name" value="MUTSac"/>
    <property type="match status" value="1"/>
</dbReference>
<dbReference type="STRING" id="387005.A0A183HF87"/>
<reference evidence="8" key="1">
    <citation type="submission" date="2016-06" db="UniProtKB">
        <authorList>
            <consortium name="WormBaseParasite"/>
        </authorList>
    </citation>
    <scope>IDENTIFICATION</scope>
</reference>
<dbReference type="Proteomes" id="UP000267606">
    <property type="component" value="Unassembled WGS sequence"/>
</dbReference>
<protein>
    <submittedName>
        <fullName evidence="8">DNA_MISMATCH_REPAIR_2 domain-containing protein</fullName>
    </submittedName>
</protein>
<keyword evidence="2" id="KW-0547">Nucleotide-binding</keyword>
<evidence type="ECO:0000259" key="5">
    <source>
        <dbReference type="SMART" id="SM00534"/>
    </source>
</evidence>
<evidence type="ECO:0000313" key="7">
    <source>
        <dbReference type="Proteomes" id="UP000267606"/>
    </source>
</evidence>
<reference evidence="6 7" key="2">
    <citation type="submission" date="2018-11" db="EMBL/GenBank/DDBJ databases">
        <authorList>
            <consortium name="Pathogen Informatics"/>
        </authorList>
    </citation>
    <scope>NUCLEOTIDE SEQUENCE [LARGE SCALE GENOMIC DNA]</scope>
</reference>
<dbReference type="AlphaFoldDB" id="A0A183HF87"/>
<dbReference type="GO" id="GO:0140664">
    <property type="term" value="F:ATP-dependent DNA damage sensor activity"/>
    <property type="evidence" value="ECO:0007669"/>
    <property type="project" value="InterPro"/>
</dbReference>